<keyword evidence="2" id="KW-1185">Reference proteome</keyword>
<accession>A0AAW2EIT9</accession>
<dbReference type="Proteomes" id="UP001430953">
    <property type="component" value="Unassembled WGS sequence"/>
</dbReference>
<proteinExistence type="predicted"/>
<evidence type="ECO:0000313" key="2">
    <source>
        <dbReference type="Proteomes" id="UP001430953"/>
    </source>
</evidence>
<sequence>MLLHIIQLEDCNYSSADLTVTSVGGFCLKKETPRWLNEKRVESHAARKMRPIYGTIAGRKDVSCPCLATAKRDLVRFRRNSTSGPVSFDIRRNVYQVIDYSDVRTSRAH</sequence>
<organism evidence="1 2">
    <name type="scientific">Cardiocondyla obscurior</name>
    <dbReference type="NCBI Taxonomy" id="286306"/>
    <lineage>
        <taxon>Eukaryota</taxon>
        <taxon>Metazoa</taxon>
        <taxon>Ecdysozoa</taxon>
        <taxon>Arthropoda</taxon>
        <taxon>Hexapoda</taxon>
        <taxon>Insecta</taxon>
        <taxon>Pterygota</taxon>
        <taxon>Neoptera</taxon>
        <taxon>Endopterygota</taxon>
        <taxon>Hymenoptera</taxon>
        <taxon>Apocrita</taxon>
        <taxon>Aculeata</taxon>
        <taxon>Formicoidea</taxon>
        <taxon>Formicidae</taxon>
        <taxon>Myrmicinae</taxon>
        <taxon>Cardiocondyla</taxon>
    </lineage>
</organism>
<name>A0AAW2EIT9_9HYME</name>
<reference evidence="1 2" key="1">
    <citation type="submission" date="2023-03" db="EMBL/GenBank/DDBJ databases">
        <title>High recombination rates correlate with genetic variation in Cardiocondyla obscurior ants.</title>
        <authorList>
            <person name="Errbii M."/>
        </authorList>
    </citation>
    <scope>NUCLEOTIDE SEQUENCE [LARGE SCALE GENOMIC DNA]</scope>
    <source>
        <strain evidence="1">Alpha-2009</strain>
        <tissue evidence="1">Whole body</tissue>
    </source>
</reference>
<dbReference type="AlphaFoldDB" id="A0AAW2EIT9"/>
<evidence type="ECO:0000313" key="1">
    <source>
        <dbReference type="EMBL" id="KAL0101547.1"/>
    </source>
</evidence>
<protein>
    <submittedName>
        <fullName evidence="1">Uncharacterized protein</fullName>
    </submittedName>
</protein>
<dbReference type="EMBL" id="JADYXP020000024">
    <property type="protein sequence ID" value="KAL0101547.1"/>
    <property type="molecule type" value="Genomic_DNA"/>
</dbReference>
<comment type="caution">
    <text evidence="1">The sequence shown here is derived from an EMBL/GenBank/DDBJ whole genome shotgun (WGS) entry which is preliminary data.</text>
</comment>
<gene>
    <name evidence="1" type="ORF">PUN28_018992</name>
</gene>